<organism evidence="1">
    <name type="scientific">marine sediment metagenome</name>
    <dbReference type="NCBI Taxonomy" id="412755"/>
    <lineage>
        <taxon>unclassified sequences</taxon>
        <taxon>metagenomes</taxon>
        <taxon>ecological metagenomes</taxon>
    </lineage>
</organism>
<dbReference type="AlphaFoldDB" id="A0A0F9M6J6"/>
<reference evidence="1" key="1">
    <citation type="journal article" date="2015" name="Nature">
        <title>Complex archaea that bridge the gap between prokaryotes and eukaryotes.</title>
        <authorList>
            <person name="Spang A."/>
            <person name="Saw J.H."/>
            <person name="Jorgensen S.L."/>
            <person name="Zaremba-Niedzwiedzka K."/>
            <person name="Martijn J."/>
            <person name="Lind A.E."/>
            <person name="van Eijk R."/>
            <person name="Schleper C."/>
            <person name="Guy L."/>
            <person name="Ettema T.J."/>
        </authorList>
    </citation>
    <scope>NUCLEOTIDE SEQUENCE</scope>
</reference>
<accession>A0A0F9M6J6</accession>
<sequence>MLIKEIRWVLNKEDSETFLELQKKLGLRNRSEVIRFSIKYTLDNMGDNNVKTG</sequence>
<proteinExistence type="predicted"/>
<dbReference type="EMBL" id="LAZR01010832">
    <property type="protein sequence ID" value="KKM64807.1"/>
    <property type="molecule type" value="Genomic_DNA"/>
</dbReference>
<gene>
    <name evidence="1" type="ORF">LCGC14_1497740</name>
</gene>
<comment type="caution">
    <text evidence="1">The sequence shown here is derived from an EMBL/GenBank/DDBJ whole genome shotgun (WGS) entry which is preliminary data.</text>
</comment>
<evidence type="ECO:0000313" key="1">
    <source>
        <dbReference type="EMBL" id="KKM64807.1"/>
    </source>
</evidence>
<protein>
    <recommendedName>
        <fullName evidence="2">Ribbon-helix-helix protein CopG domain-containing protein</fullName>
    </recommendedName>
</protein>
<evidence type="ECO:0008006" key="2">
    <source>
        <dbReference type="Google" id="ProtNLM"/>
    </source>
</evidence>
<name>A0A0F9M6J6_9ZZZZ</name>